<protein>
    <submittedName>
        <fullName evidence="2">Alpha/beta hydrolase</fullName>
    </submittedName>
</protein>
<dbReference type="SUPFAM" id="SSF53474">
    <property type="entry name" value="alpha/beta-Hydrolases"/>
    <property type="match status" value="1"/>
</dbReference>
<dbReference type="RefSeq" id="WP_244746922.1">
    <property type="nucleotide sequence ID" value="NZ_CP095071.1"/>
</dbReference>
<proteinExistence type="predicted"/>
<dbReference type="PRINTS" id="PR00111">
    <property type="entry name" value="ABHYDROLASE"/>
</dbReference>
<gene>
    <name evidence="2" type="ORF">MUN87_06630</name>
</gene>
<dbReference type="EMBL" id="CP095071">
    <property type="protein sequence ID" value="UOQ86557.1"/>
    <property type="molecule type" value="Genomic_DNA"/>
</dbReference>
<accession>A0ABY4GTK8</accession>
<dbReference type="InterPro" id="IPR000073">
    <property type="entry name" value="AB_hydrolase_1"/>
</dbReference>
<sequence>MTPKTIYKGSTGKQKIEAKYEKYLATLPFEVERDYIDTSFGTTHVLKAGPREGKPVFIFQGGNCINPMTLRWFSQLVKKYRIYAPDTVGHPGYSAESRISAKNQDFANWIQEMILHYQIKNCAFIGPSYGGGIILRLATFLPELINCAVLVSPAGITLGSKSIMIKKVLLPLINYRINSSDKHLNTIAHNMSEGTMKPLDKEIIGDVFQYVKLEQDMPKLTNQKELENFLAPTLVITGAKDIFFPGDKLEKSAKKIIPNLIKLLNYDMGHFPSETHLKEINKEIEQFLRIHYK</sequence>
<keyword evidence="2" id="KW-0378">Hydrolase</keyword>
<reference evidence="2 3" key="1">
    <citation type="submission" date="2022-04" db="EMBL/GenBank/DDBJ databases">
        <title>Gracilibacillus sp. isolated from saltern.</title>
        <authorList>
            <person name="Won M."/>
            <person name="Lee C.-M."/>
            <person name="Woen H.-Y."/>
            <person name="Kwon S.-W."/>
        </authorList>
    </citation>
    <scope>NUCLEOTIDE SEQUENCE [LARGE SCALE GENOMIC DNA]</scope>
    <source>
        <strain evidence="2 3">SSPM10-3</strain>
    </source>
</reference>
<evidence type="ECO:0000313" key="2">
    <source>
        <dbReference type="EMBL" id="UOQ86557.1"/>
    </source>
</evidence>
<dbReference type="Proteomes" id="UP000831537">
    <property type="component" value="Chromosome"/>
</dbReference>
<dbReference type="Gene3D" id="3.40.50.1820">
    <property type="entry name" value="alpha/beta hydrolase"/>
    <property type="match status" value="1"/>
</dbReference>
<evidence type="ECO:0000259" key="1">
    <source>
        <dbReference type="Pfam" id="PF00561"/>
    </source>
</evidence>
<evidence type="ECO:0000313" key="3">
    <source>
        <dbReference type="Proteomes" id="UP000831537"/>
    </source>
</evidence>
<keyword evidence="3" id="KW-1185">Reference proteome</keyword>
<feature type="domain" description="AB hydrolase-1" evidence="1">
    <location>
        <begin position="70"/>
        <end position="276"/>
    </location>
</feature>
<dbReference type="InterPro" id="IPR029058">
    <property type="entry name" value="AB_hydrolase_fold"/>
</dbReference>
<dbReference type="PANTHER" id="PTHR46438">
    <property type="entry name" value="ALPHA/BETA-HYDROLASES SUPERFAMILY PROTEIN"/>
    <property type="match status" value="1"/>
</dbReference>
<dbReference type="Pfam" id="PF00561">
    <property type="entry name" value="Abhydrolase_1"/>
    <property type="match status" value="1"/>
</dbReference>
<dbReference type="PANTHER" id="PTHR46438:SF11">
    <property type="entry name" value="LIPASE-RELATED"/>
    <property type="match status" value="1"/>
</dbReference>
<organism evidence="2 3">
    <name type="scientific">Gracilibacillus salinarum</name>
    <dbReference type="NCBI Taxonomy" id="2932255"/>
    <lineage>
        <taxon>Bacteria</taxon>
        <taxon>Bacillati</taxon>
        <taxon>Bacillota</taxon>
        <taxon>Bacilli</taxon>
        <taxon>Bacillales</taxon>
        <taxon>Bacillaceae</taxon>
        <taxon>Gracilibacillus</taxon>
    </lineage>
</organism>
<name>A0ABY4GTK8_9BACI</name>
<dbReference type="GO" id="GO:0016787">
    <property type="term" value="F:hydrolase activity"/>
    <property type="evidence" value="ECO:0007669"/>
    <property type="project" value="UniProtKB-KW"/>
</dbReference>